<dbReference type="RefSeq" id="WP_105020112.1">
    <property type="nucleotide sequence ID" value="NZ_MSCM01000001.1"/>
</dbReference>
<dbReference type="AlphaFoldDB" id="A0A2S7WVB6"/>
<dbReference type="Proteomes" id="UP000239068">
    <property type="component" value="Unassembled WGS sequence"/>
</dbReference>
<dbReference type="PROSITE" id="PS51257">
    <property type="entry name" value="PROKAR_LIPOPROTEIN"/>
    <property type="match status" value="1"/>
</dbReference>
<dbReference type="OrthoDB" id="5381604at2"/>
<evidence type="ECO:0000313" key="1">
    <source>
        <dbReference type="EMBL" id="PQJ81539.1"/>
    </source>
</evidence>
<comment type="caution">
    <text evidence="1">The sequence shown here is derived from an EMBL/GenBank/DDBJ whole genome shotgun (WGS) entry which is preliminary data.</text>
</comment>
<sequence>MKKIQILNLKKAFFLTLIFSVSLSCEREISSDVSLATYPRTAEVFTDSPVGMGTNFYFPYGPDATNPVGSKLTAWSIDDKESYQGSSSMRFNVPNSTDPEGNFAGALFLIDGAGRDLTGFNALTFWAKSSQGAIIAEIGFGEPELTAKLVNLSLSTEWTKFIIPIPDASKLTKERGMLFYSAGAINGFGYTFWMDEVKFENLGTIGQSRPFINNGLDVTGVAFVGENLAISGVGVTSNLGNGKDVNVVASSSYFNFSSSNANVAQANGNQVFLAGEGSAVVTAELKGVQATGSLEVSSIALAPTPTLEAAKVIAVFSDAYINRPVDYFNGYWTFSTTQGQDDININGNNIIKYTALNFVGTEFQGAKTINASAMTHFHIDIFLENDLKPGDFLRIQIQDLGSDNVFGGGNDRQGALTLRSTSATPLVNGSWISVDVPLSSFSGLSTRSNLAQLVYVSDGTISSVFLDNIYFHN</sequence>
<evidence type="ECO:0000313" key="2">
    <source>
        <dbReference type="Proteomes" id="UP000239068"/>
    </source>
</evidence>
<proteinExistence type="predicted"/>
<evidence type="ECO:0008006" key="3">
    <source>
        <dbReference type="Google" id="ProtNLM"/>
    </source>
</evidence>
<reference evidence="1 2" key="1">
    <citation type="submission" date="2016-12" db="EMBL/GenBank/DDBJ databases">
        <title>Trade-off between light-utilization and light-protection in marine flavobacteria.</title>
        <authorList>
            <person name="Kumagai Y."/>
            <person name="Yoshizawa S."/>
            <person name="Kogure K."/>
            <person name="Iwasaki W."/>
        </authorList>
    </citation>
    <scope>NUCLEOTIDE SEQUENCE [LARGE SCALE GENOMIC DNA]</scope>
    <source>
        <strain evidence="1 2">ATCC 43844</strain>
    </source>
</reference>
<protein>
    <recommendedName>
        <fullName evidence="3">Glycosyl hydrolase family 16</fullName>
    </recommendedName>
</protein>
<keyword evidence="2" id="KW-1185">Reference proteome</keyword>
<gene>
    <name evidence="1" type="ORF">BTO16_02670</name>
</gene>
<name>A0A2S7WVB6_9FLAO</name>
<dbReference type="SUPFAM" id="SSF49785">
    <property type="entry name" value="Galactose-binding domain-like"/>
    <property type="match status" value="1"/>
</dbReference>
<accession>A0A2S7WVB6</accession>
<dbReference type="EMBL" id="MSCM01000001">
    <property type="protein sequence ID" value="PQJ81539.1"/>
    <property type="molecule type" value="Genomic_DNA"/>
</dbReference>
<dbReference type="Gene3D" id="2.60.120.430">
    <property type="entry name" value="Galactose-binding lectin"/>
    <property type="match status" value="1"/>
</dbReference>
<dbReference type="InterPro" id="IPR008979">
    <property type="entry name" value="Galactose-bd-like_sf"/>
</dbReference>
<organism evidence="1 2">
    <name type="scientific">Polaribacter glomeratus</name>
    <dbReference type="NCBI Taxonomy" id="102"/>
    <lineage>
        <taxon>Bacteria</taxon>
        <taxon>Pseudomonadati</taxon>
        <taxon>Bacteroidota</taxon>
        <taxon>Flavobacteriia</taxon>
        <taxon>Flavobacteriales</taxon>
        <taxon>Flavobacteriaceae</taxon>
    </lineage>
</organism>